<dbReference type="InterPro" id="IPR001670">
    <property type="entry name" value="ADH_Fe/GldA"/>
</dbReference>
<sequence length="383" mass="41408">MLDKFDLHTKIFIGSASFDKMLEQRRRVFIVTDKFMHESGRVSYLTDKIKAEGAKWEIFSDVTPDPDIETVTAGVAKILDFQPDTVIALGGGSPIDAAKAIVYFAAKQIDLRDCPFVAVPTTSGTGSEVSKFAVITDRARGIKYPLIDDTLLPDYAVLDAELTCSVPPKVTADTGLDVLTHAIEAFVCTEANAFTDALAEKSVKLVDHYLLLAYKEPENREARQGMHNASCLAGAAFSNAGLGLCHSMAHAMGAQFHIPHGRANAILLPVVMSFNAGCETTLTPVATRYAELASLIGMGATSMRQSALNLIHMVRRLQQRMGVPQCIKDAGVSAEDFEAALDAMADAALADRCTATNPKPCTKEDIIELYRQAYSKSNRKGLS</sequence>
<dbReference type="Gene3D" id="1.20.1090.10">
    <property type="entry name" value="Dehydroquinate synthase-like - alpha domain"/>
    <property type="match status" value="1"/>
</dbReference>
<comment type="caution">
    <text evidence="4">The sequence shown here is derived from an EMBL/GenBank/DDBJ whole genome shotgun (WGS) entry which is preliminary data.</text>
</comment>
<name>A0A1Y4LBM7_9FIRM</name>
<keyword evidence="1" id="KW-0560">Oxidoreductase</keyword>
<gene>
    <name evidence="4" type="ORF">B5F17_02680</name>
</gene>
<dbReference type="AlphaFoldDB" id="A0A1Y4LBM7"/>
<dbReference type="PANTHER" id="PTHR11496">
    <property type="entry name" value="ALCOHOL DEHYDROGENASE"/>
    <property type="match status" value="1"/>
</dbReference>
<dbReference type="Gene3D" id="3.40.50.1970">
    <property type="match status" value="1"/>
</dbReference>
<dbReference type="RefSeq" id="WP_087370515.1">
    <property type="nucleotide sequence ID" value="NZ_NFKK01000002.1"/>
</dbReference>
<dbReference type="SUPFAM" id="SSF56796">
    <property type="entry name" value="Dehydroquinate synthase-like"/>
    <property type="match status" value="1"/>
</dbReference>
<dbReference type="InterPro" id="IPR056798">
    <property type="entry name" value="ADH_Fe_C"/>
</dbReference>
<dbReference type="EMBL" id="NFKK01000002">
    <property type="protein sequence ID" value="OUP54134.1"/>
    <property type="molecule type" value="Genomic_DNA"/>
</dbReference>
<evidence type="ECO:0000256" key="1">
    <source>
        <dbReference type="ARBA" id="ARBA00023002"/>
    </source>
</evidence>
<dbReference type="CDD" id="cd08180">
    <property type="entry name" value="PDD"/>
    <property type="match status" value="1"/>
</dbReference>
<proteinExistence type="predicted"/>
<evidence type="ECO:0000313" key="4">
    <source>
        <dbReference type="EMBL" id="OUP54134.1"/>
    </source>
</evidence>
<feature type="domain" description="Fe-containing alcohol dehydrogenase-like C-terminal" evidence="3">
    <location>
        <begin position="171"/>
        <end position="374"/>
    </location>
</feature>
<dbReference type="Pfam" id="PF00465">
    <property type="entry name" value="Fe-ADH"/>
    <property type="match status" value="1"/>
</dbReference>
<evidence type="ECO:0000259" key="3">
    <source>
        <dbReference type="Pfam" id="PF25137"/>
    </source>
</evidence>
<evidence type="ECO:0000313" key="5">
    <source>
        <dbReference type="Proteomes" id="UP000195897"/>
    </source>
</evidence>
<dbReference type="GO" id="GO:0004022">
    <property type="term" value="F:alcohol dehydrogenase (NAD+) activity"/>
    <property type="evidence" value="ECO:0007669"/>
    <property type="project" value="TreeGrafter"/>
</dbReference>
<dbReference type="FunFam" id="1.20.1090.10:FF:000001">
    <property type="entry name" value="Aldehyde-alcohol dehydrogenase"/>
    <property type="match status" value="1"/>
</dbReference>
<dbReference type="FunFam" id="3.40.50.1970:FF:000003">
    <property type="entry name" value="Alcohol dehydrogenase, iron-containing"/>
    <property type="match status" value="1"/>
</dbReference>
<dbReference type="InterPro" id="IPR018211">
    <property type="entry name" value="ADH_Fe_CS"/>
</dbReference>
<dbReference type="Pfam" id="PF25137">
    <property type="entry name" value="ADH_Fe_C"/>
    <property type="match status" value="1"/>
</dbReference>
<accession>A0A1Y4LBM7</accession>
<dbReference type="PANTHER" id="PTHR11496:SF83">
    <property type="entry name" value="HYDROXYACID-OXOACID TRANSHYDROGENASE, MITOCHONDRIAL"/>
    <property type="match status" value="1"/>
</dbReference>
<protein>
    <submittedName>
        <fullName evidence="4">Alcohol dehydrogenase</fullName>
    </submittedName>
</protein>
<dbReference type="Proteomes" id="UP000195897">
    <property type="component" value="Unassembled WGS sequence"/>
</dbReference>
<dbReference type="InterPro" id="IPR039697">
    <property type="entry name" value="Alcohol_dehydrogenase_Fe"/>
</dbReference>
<feature type="domain" description="Alcohol dehydrogenase iron-type/glycerol dehydrogenase GldA" evidence="2">
    <location>
        <begin position="10"/>
        <end position="159"/>
    </location>
</feature>
<dbReference type="PROSITE" id="PS00913">
    <property type="entry name" value="ADH_IRON_1"/>
    <property type="match status" value="1"/>
</dbReference>
<dbReference type="GO" id="GO:0046872">
    <property type="term" value="F:metal ion binding"/>
    <property type="evidence" value="ECO:0007669"/>
    <property type="project" value="InterPro"/>
</dbReference>
<reference evidence="5" key="1">
    <citation type="submission" date="2017-04" db="EMBL/GenBank/DDBJ databases">
        <title>Function of individual gut microbiota members based on whole genome sequencing of pure cultures obtained from chicken caecum.</title>
        <authorList>
            <person name="Medvecky M."/>
            <person name="Cejkova D."/>
            <person name="Polansky O."/>
            <person name="Karasova D."/>
            <person name="Kubasova T."/>
            <person name="Cizek A."/>
            <person name="Rychlik I."/>
        </authorList>
    </citation>
    <scope>NUCLEOTIDE SEQUENCE [LARGE SCALE GENOMIC DNA]</scope>
    <source>
        <strain evidence="5">An180</strain>
    </source>
</reference>
<evidence type="ECO:0000259" key="2">
    <source>
        <dbReference type="Pfam" id="PF00465"/>
    </source>
</evidence>
<organism evidence="4 5">
    <name type="scientific">Butyricicoccus pullicaecorum</name>
    <dbReference type="NCBI Taxonomy" id="501571"/>
    <lineage>
        <taxon>Bacteria</taxon>
        <taxon>Bacillati</taxon>
        <taxon>Bacillota</taxon>
        <taxon>Clostridia</taxon>
        <taxon>Eubacteriales</taxon>
        <taxon>Butyricicoccaceae</taxon>
        <taxon>Butyricicoccus</taxon>
    </lineage>
</organism>